<organism evidence="2 3">
    <name type="scientific">Pseudahrensia aquimaris</name>
    <dbReference type="NCBI Taxonomy" id="744461"/>
    <lineage>
        <taxon>Bacteria</taxon>
        <taxon>Pseudomonadati</taxon>
        <taxon>Pseudomonadota</taxon>
        <taxon>Alphaproteobacteria</taxon>
        <taxon>Hyphomicrobiales</taxon>
        <taxon>Ahrensiaceae</taxon>
        <taxon>Pseudahrensia</taxon>
    </lineage>
</organism>
<dbReference type="RefSeq" id="WP_377211723.1">
    <property type="nucleotide sequence ID" value="NZ_JBHTJV010000003.1"/>
</dbReference>
<evidence type="ECO:0008006" key="4">
    <source>
        <dbReference type="Google" id="ProtNLM"/>
    </source>
</evidence>
<gene>
    <name evidence="2" type="ORF">ACFQ14_05620</name>
</gene>
<name>A0ABW3FCG8_9HYPH</name>
<keyword evidence="3" id="KW-1185">Reference proteome</keyword>
<evidence type="ECO:0000313" key="3">
    <source>
        <dbReference type="Proteomes" id="UP001597101"/>
    </source>
</evidence>
<sequence length="407" mass="44141">MQTSKPTVNSVTIEPKNAPPRREAAIAQQDLPAAAPRKRKATTRTLPEKDALLILATQRFCERDAHNRLTIEDFKTAFYGLANAVEPDTLTHIATLLKDQPNTPRQVLIYLALEPVSVCGPLLREAMRFTQLDLVTLVAKCGLNHATEIAKRSDLGPSLVKQLRALNDTEVNKALKANASILDDLSKRSIEQLFSSVTEAKLKPFEEAAWAPAPSEENAAEKTGAKTTSRADEALLKAAGRGKRIAAETSTTASNLTKHMSAEEFADALERTALARSNQGMCMLMQKQFGFSQETTKQIMADETGNTLAVFMKAAGFDVAKANRIALITFPRLGLSIENARRAISFYKQLNTQACQAAIAQWPKQAPEAAPHQPVHSEAPGIDRSGAQQVAGKSEDKGASTGKVVNF</sequence>
<dbReference type="EMBL" id="JBHTJV010000003">
    <property type="protein sequence ID" value="MFD0915880.1"/>
    <property type="molecule type" value="Genomic_DNA"/>
</dbReference>
<accession>A0ABW3FCG8</accession>
<evidence type="ECO:0000313" key="2">
    <source>
        <dbReference type="EMBL" id="MFD0915880.1"/>
    </source>
</evidence>
<feature type="compositionally biased region" description="Polar residues" evidence="1">
    <location>
        <begin position="1"/>
        <end position="12"/>
    </location>
</feature>
<protein>
    <recommendedName>
        <fullName evidence="4">DUF2336 domain-containing protein</fullName>
    </recommendedName>
</protein>
<proteinExistence type="predicted"/>
<feature type="compositionally biased region" description="Low complexity" evidence="1">
    <location>
        <begin position="25"/>
        <end position="35"/>
    </location>
</feature>
<feature type="compositionally biased region" description="Basic and acidic residues" evidence="1">
    <location>
        <begin position="219"/>
        <end position="230"/>
    </location>
</feature>
<feature type="region of interest" description="Disordered" evidence="1">
    <location>
        <begin position="1"/>
        <end position="42"/>
    </location>
</feature>
<dbReference type="Proteomes" id="UP001597101">
    <property type="component" value="Unassembled WGS sequence"/>
</dbReference>
<evidence type="ECO:0000256" key="1">
    <source>
        <dbReference type="SAM" id="MobiDB-lite"/>
    </source>
</evidence>
<feature type="region of interest" description="Disordered" evidence="1">
    <location>
        <begin position="209"/>
        <end position="230"/>
    </location>
</feature>
<comment type="caution">
    <text evidence="2">The sequence shown here is derived from an EMBL/GenBank/DDBJ whole genome shotgun (WGS) entry which is preliminary data.</text>
</comment>
<reference evidence="3" key="1">
    <citation type="journal article" date="2019" name="Int. J. Syst. Evol. Microbiol.">
        <title>The Global Catalogue of Microorganisms (GCM) 10K type strain sequencing project: providing services to taxonomists for standard genome sequencing and annotation.</title>
        <authorList>
            <consortium name="The Broad Institute Genomics Platform"/>
            <consortium name="The Broad Institute Genome Sequencing Center for Infectious Disease"/>
            <person name="Wu L."/>
            <person name="Ma J."/>
        </authorList>
    </citation>
    <scope>NUCLEOTIDE SEQUENCE [LARGE SCALE GENOMIC DNA]</scope>
    <source>
        <strain evidence="3">CCUG 60023</strain>
    </source>
</reference>
<feature type="region of interest" description="Disordered" evidence="1">
    <location>
        <begin position="363"/>
        <end position="407"/>
    </location>
</feature>